<accession>A0A0F9BD88</accession>
<proteinExistence type="predicted"/>
<dbReference type="AlphaFoldDB" id="A0A0F9BD88"/>
<reference evidence="1" key="1">
    <citation type="journal article" date="2015" name="Nature">
        <title>Complex archaea that bridge the gap between prokaryotes and eukaryotes.</title>
        <authorList>
            <person name="Spang A."/>
            <person name="Saw J.H."/>
            <person name="Jorgensen S.L."/>
            <person name="Zaremba-Niedzwiedzka K."/>
            <person name="Martijn J."/>
            <person name="Lind A.E."/>
            <person name="van Eijk R."/>
            <person name="Schleper C."/>
            <person name="Guy L."/>
            <person name="Ettema T.J."/>
        </authorList>
    </citation>
    <scope>NUCLEOTIDE SEQUENCE</scope>
</reference>
<dbReference type="EMBL" id="LAZR01049870">
    <property type="protein sequence ID" value="KKK88624.1"/>
    <property type="molecule type" value="Genomic_DNA"/>
</dbReference>
<sequence>MSDLASIIQKDPVRALIYSESGKGKT</sequence>
<gene>
    <name evidence="1" type="ORF">LCGC14_2741250</name>
</gene>
<comment type="caution">
    <text evidence="1">The sequence shown here is derived from an EMBL/GenBank/DDBJ whole genome shotgun (WGS) entry which is preliminary data.</text>
</comment>
<feature type="non-terminal residue" evidence="1">
    <location>
        <position position="26"/>
    </location>
</feature>
<evidence type="ECO:0000313" key="1">
    <source>
        <dbReference type="EMBL" id="KKK88624.1"/>
    </source>
</evidence>
<protein>
    <submittedName>
        <fullName evidence="1">Uncharacterized protein</fullName>
    </submittedName>
</protein>
<name>A0A0F9BD88_9ZZZZ</name>
<organism evidence="1">
    <name type="scientific">marine sediment metagenome</name>
    <dbReference type="NCBI Taxonomy" id="412755"/>
    <lineage>
        <taxon>unclassified sequences</taxon>
        <taxon>metagenomes</taxon>
        <taxon>ecological metagenomes</taxon>
    </lineage>
</organism>